<reference evidence="1" key="1">
    <citation type="submission" date="2022-11" db="EMBL/GenBank/DDBJ databases">
        <title>Nonomuraea corallina sp. nov., a new species of the genus Nonomuraea isolated from sea side sediment in Thai sea.</title>
        <authorList>
            <person name="Ngamcharungchit C."/>
            <person name="Matsumoto A."/>
            <person name="Suriyachadkun C."/>
            <person name="Panbangred W."/>
            <person name="Inahashi Y."/>
            <person name="Intra B."/>
        </authorList>
    </citation>
    <scope>NUCLEOTIDE SEQUENCE</scope>
    <source>
        <strain evidence="1">MCN248</strain>
    </source>
</reference>
<accession>A0ABT4SP34</accession>
<keyword evidence="2" id="KW-1185">Reference proteome</keyword>
<protein>
    <recommendedName>
        <fullName evidence="3">Terpene synthase</fullName>
    </recommendedName>
</protein>
<dbReference type="Pfam" id="PF19086">
    <property type="entry name" value="Terpene_syn_C_2"/>
    <property type="match status" value="1"/>
</dbReference>
<dbReference type="EMBL" id="JAPNNL010000274">
    <property type="protein sequence ID" value="MDA0638705.1"/>
    <property type="molecule type" value="Genomic_DNA"/>
</dbReference>
<sequence length="289" mass="32018">MRLPGELDEAFELGRTCALAAECDRDLRRCAQMYGGLFPGAAFGPELYAALSLANAFGAPWATADRLKVVNRAALWVRALERLVDHTATTREQVNQLIRDCLEVADGAPPRTAATRFLADLRDELATVKEFADLHWLWRDQLGRTLAGMARAWVWRDSAAEVSLDHYVGNADSHGSCFVDLSHLIYAGDAWAREHLEELRPVSEQVQRYLHLLGDLASYRRDLSWGGLNVLLLGVARAEVNEAMAGLAREAGERIRGVGEPSPRTATYLWRQIGFTAGYHNISAHLPAN</sequence>
<gene>
    <name evidence="1" type="ORF">OUY22_35295</name>
</gene>
<dbReference type="RefSeq" id="WP_270159653.1">
    <property type="nucleotide sequence ID" value="NZ_JAPNNL010000274.1"/>
</dbReference>
<evidence type="ECO:0000313" key="1">
    <source>
        <dbReference type="EMBL" id="MDA0638705.1"/>
    </source>
</evidence>
<proteinExistence type="predicted"/>
<dbReference type="Proteomes" id="UP001144036">
    <property type="component" value="Unassembled WGS sequence"/>
</dbReference>
<evidence type="ECO:0000313" key="2">
    <source>
        <dbReference type="Proteomes" id="UP001144036"/>
    </source>
</evidence>
<dbReference type="InterPro" id="IPR008949">
    <property type="entry name" value="Isoprenoid_synthase_dom_sf"/>
</dbReference>
<evidence type="ECO:0008006" key="3">
    <source>
        <dbReference type="Google" id="ProtNLM"/>
    </source>
</evidence>
<name>A0ABT4SP34_9ACTN</name>
<organism evidence="1 2">
    <name type="scientific">Nonomuraea corallina</name>
    <dbReference type="NCBI Taxonomy" id="2989783"/>
    <lineage>
        <taxon>Bacteria</taxon>
        <taxon>Bacillati</taxon>
        <taxon>Actinomycetota</taxon>
        <taxon>Actinomycetes</taxon>
        <taxon>Streptosporangiales</taxon>
        <taxon>Streptosporangiaceae</taxon>
        <taxon>Nonomuraea</taxon>
    </lineage>
</organism>
<comment type="caution">
    <text evidence="1">The sequence shown here is derived from an EMBL/GenBank/DDBJ whole genome shotgun (WGS) entry which is preliminary data.</text>
</comment>
<dbReference type="Gene3D" id="1.10.600.10">
    <property type="entry name" value="Farnesyl Diphosphate Synthase"/>
    <property type="match status" value="1"/>
</dbReference>
<dbReference type="SUPFAM" id="SSF48576">
    <property type="entry name" value="Terpenoid synthases"/>
    <property type="match status" value="1"/>
</dbReference>